<protein>
    <submittedName>
        <fullName evidence="2">Uncharacterized protein</fullName>
    </submittedName>
</protein>
<proteinExistence type="predicted"/>
<evidence type="ECO:0000313" key="2">
    <source>
        <dbReference type="EMBL" id="KAK7898510.1"/>
    </source>
</evidence>
<feature type="compositionally biased region" description="Pro residues" evidence="1">
    <location>
        <begin position="120"/>
        <end position="129"/>
    </location>
</feature>
<dbReference type="AlphaFoldDB" id="A0AAW0NPB3"/>
<gene>
    <name evidence="2" type="ORF">WMY93_019363</name>
</gene>
<accession>A0AAW0NPB3</accession>
<evidence type="ECO:0000256" key="1">
    <source>
        <dbReference type="SAM" id="MobiDB-lite"/>
    </source>
</evidence>
<organism evidence="2 3">
    <name type="scientific">Mugilogobius chulae</name>
    <name type="common">yellowstripe goby</name>
    <dbReference type="NCBI Taxonomy" id="88201"/>
    <lineage>
        <taxon>Eukaryota</taxon>
        <taxon>Metazoa</taxon>
        <taxon>Chordata</taxon>
        <taxon>Craniata</taxon>
        <taxon>Vertebrata</taxon>
        <taxon>Euteleostomi</taxon>
        <taxon>Actinopterygii</taxon>
        <taxon>Neopterygii</taxon>
        <taxon>Teleostei</taxon>
        <taxon>Neoteleostei</taxon>
        <taxon>Acanthomorphata</taxon>
        <taxon>Gobiaria</taxon>
        <taxon>Gobiiformes</taxon>
        <taxon>Gobioidei</taxon>
        <taxon>Gobiidae</taxon>
        <taxon>Gobionellinae</taxon>
        <taxon>Mugilogobius</taxon>
    </lineage>
</organism>
<feature type="compositionally biased region" description="Polar residues" evidence="1">
    <location>
        <begin position="131"/>
        <end position="140"/>
    </location>
</feature>
<sequence length="169" mass="17631">MSGTEPPAAVFGLRLDTTGAGLQRHRYGSSGVSVQTCLLSGGALPGPPPPTAVGARVRLPALTAKGPRRRSGMTRLSLSEPSLFPHNDSGPSGLRGPSLLHKRSAPVSSSSFIRPSALAPNPPPPPPPLSQDLSHPQSASRPVYLHFSQSIQPSLKPQSQEETLAHAHL</sequence>
<feature type="region of interest" description="Disordered" evidence="1">
    <location>
        <begin position="60"/>
        <end position="144"/>
    </location>
</feature>
<comment type="caution">
    <text evidence="2">The sequence shown here is derived from an EMBL/GenBank/DDBJ whole genome shotgun (WGS) entry which is preliminary data.</text>
</comment>
<name>A0AAW0NPB3_9GOBI</name>
<evidence type="ECO:0000313" key="3">
    <source>
        <dbReference type="Proteomes" id="UP001460270"/>
    </source>
</evidence>
<reference evidence="3" key="1">
    <citation type="submission" date="2024-04" db="EMBL/GenBank/DDBJ databases">
        <title>Salinicola lusitanus LLJ914,a marine bacterium isolated from the Okinawa Trough.</title>
        <authorList>
            <person name="Li J."/>
        </authorList>
    </citation>
    <scope>NUCLEOTIDE SEQUENCE [LARGE SCALE GENOMIC DNA]</scope>
</reference>
<keyword evidence="3" id="KW-1185">Reference proteome</keyword>
<dbReference type="Proteomes" id="UP001460270">
    <property type="component" value="Unassembled WGS sequence"/>
</dbReference>
<dbReference type="EMBL" id="JBBPFD010000014">
    <property type="protein sequence ID" value="KAK7898510.1"/>
    <property type="molecule type" value="Genomic_DNA"/>
</dbReference>